<protein>
    <submittedName>
        <fullName evidence="1">Uncharacterized protein</fullName>
    </submittedName>
</protein>
<dbReference type="AlphaFoldDB" id="A0A0A9EY98"/>
<name>A0A0A9EY98_ARUDO</name>
<accession>A0A0A9EY98</accession>
<dbReference type="EMBL" id="GBRH01195030">
    <property type="protein sequence ID" value="JAE02866.1"/>
    <property type="molecule type" value="Transcribed_RNA"/>
</dbReference>
<reference evidence="1" key="2">
    <citation type="journal article" date="2015" name="Data Brief">
        <title>Shoot transcriptome of the giant reed, Arundo donax.</title>
        <authorList>
            <person name="Barrero R.A."/>
            <person name="Guerrero F.D."/>
            <person name="Moolhuijzen P."/>
            <person name="Goolsby J.A."/>
            <person name="Tidwell J."/>
            <person name="Bellgard S.E."/>
            <person name="Bellgard M.I."/>
        </authorList>
    </citation>
    <scope>NUCLEOTIDE SEQUENCE</scope>
    <source>
        <tissue evidence="1">Shoot tissue taken approximately 20 cm above the soil surface</tissue>
    </source>
</reference>
<organism evidence="1">
    <name type="scientific">Arundo donax</name>
    <name type="common">Giant reed</name>
    <name type="synonym">Donax arundinaceus</name>
    <dbReference type="NCBI Taxonomy" id="35708"/>
    <lineage>
        <taxon>Eukaryota</taxon>
        <taxon>Viridiplantae</taxon>
        <taxon>Streptophyta</taxon>
        <taxon>Embryophyta</taxon>
        <taxon>Tracheophyta</taxon>
        <taxon>Spermatophyta</taxon>
        <taxon>Magnoliopsida</taxon>
        <taxon>Liliopsida</taxon>
        <taxon>Poales</taxon>
        <taxon>Poaceae</taxon>
        <taxon>PACMAD clade</taxon>
        <taxon>Arundinoideae</taxon>
        <taxon>Arundineae</taxon>
        <taxon>Arundo</taxon>
    </lineage>
</organism>
<sequence length="34" mass="3863">MICIHESASMHCIWPCKVRKFGRASRLVLLSSDS</sequence>
<reference evidence="1" key="1">
    <citation type="submission" date="2014-09" db="EMBL/GenBank/DDBJ databases">
        <authorList>
            <person name="Magalhaes I.L.F."/>
            <person name="Oliveira U."/>
            <person name="Santos F.R."/>
            <person name="Vidigal T.H.D.A."/>
            <person name="Brescovit A.D."/>
            <person name="Santos A.J."/>
        </authorList>
    </citation>
    <scope>NUCLEOTIDE SEQUENCE</scope>
    <source>
        <tissue evidence="1">Shoot tissue taken approximately 20 cm above the soil surface</tissue>
    </source>
</reference>
<proteinExistence type="predicted"/>
<evidence type="ECO:0000313" key="1">
    <source>
        <dbReference type="EMBL" id="JAE02866.1"/>
    </source>
</evidence>